<feature type="transmembrane region" description="Helical" evidence="5">
    <location>
        <begin position="45"/>
        <end position="68"/>
    </location>
</feature>
<dbReference type="RefSeq" id="WP_112378127.1">
    <property type="nucleotide sequence ID" value="NZ_CP030104.1"/>
</dbReference>
<evidence type="ECO:0000256" key="4">
    <source>
        <dbReference type="ARBA" id="ARBA00023136"/>
    </source>
</evidence>
<evidence type="ECO:0000256" key="5">
    <source>
        <dbReference type="SAM" id="Phobius"/>
    </source>
</evidence>
<name>A0A2Z4LS68_9FLAO</name>
<keyword evidence="4 5" id="KW-0472">Membrane</keyword>
<dbReference type="Proteomes" id="UP000248536">
    <property type="component" value="Chromosome"/>
</dbReference>
<feature type="transmembrane region" description="Helical" evidence="5">
    <location>
        <begin position="105"/>
        <end position="124"/>
    </location>
</feature>
<evidence type="ECO:0000256" key="2">
    <source>
        <dbReference type="ARBA" id="ARBA00022692"/>
    </source>
</evidence>
<evidence type="ECO:0000313" key="7">
    <source>
        <dbReference type="Proteomes" id="UP000248536"/>
    </source>
</evidence>
<dbReference type="AlphaFoldDB" id="A0A2Z4LS68"/>
<keyword evidence="2 5" id="KW-0812">Transmembrane</keyword>
<dbReference type="EMBL" id="CP030104">
    <property type="protein sequence ID" value="AWX44676.1"/>
    <property type="molecule type" value="Genomic_DNA"/>
</dbReference>
<dbReference type="Pfam" id="PF13564">
    <property type="entry name" value="DoxX_2"/>
    <property type="match status" value="1"/>
</dbReference>
<dbReference type="GO" id="GO:0016020">
    <property type="term" value="C:membrane"/>
    <property type="evidence" value="ECO:0007669"/>
    <property type="project" value="UniProtKB-SubCell"/>
</dbReference>
<keyword evidence="7" id="KW-1185">Reference proteome</keyword>
<organism evidence="6 7">
    <name type="scientific">Flagellimonas maritima</name>
    <dbReference type="NCBI Taxonomy" id="1383885"/>
    <lineage>
        <taxon>Bacteria</taxon>
        <taxon>Pseudomonadati</taxon>
        <taxon>Bacteroidota</taxon>
        <taxon>Flavobacteriia</taxon>
        <taxon>Flavobacteriales</taxon>
        <taxon>Flavobacteriaceae</taxon>
        <taxon>Flagellimonas</taxon>
    </lineage>
</organism>
<accession>A0A2Z4LS68</accession>
<evidence type="ECO:0008006" key="8">
    <source>
        <dbReference type="Google" id="ProtNLM"/>
    </source>
</evidence>
<dbReference type="KEGG" id="spon:HME9304_01679"/>
<comment type="subcellular location">
    <subcellularLocation>
        <location evidence="1">Membrane</location>
        <topology evidence="1">Multi-pass membrane protein</topology>
    </subcellularLocation>
</comment>
<keyword evidence="3 5" id="KW-1133">Transmembrane helix</keyword>
<protein>
    <recommendedName>
        <fullName evidence="8">DoxX family protein</fullName>
    </recommendedName>
</protein>
<sequence length="125" mass="13810">MEYIVIAAKIIIFISIINVWFFRFNKSTEWRAGNAKSMKAEFEAYGLNDTIMYIVGGLKIISATLLLISIWIPILAVPAAAIMALLMLGAIGMHIKVSDALKKSLPALFFLLLSLLILANSYGIF</sequence>
<gene>
    <name evidence="6" type="ORF">HME9304_01679</name>
</gene>
<dbReference type="OrthoDB" id="1493324at2"/>
<dbReference type="InterPro" id="IPR032808">
    <property type="entry name" value="DoxX"/>
</dbReference>
<feature type="transmembrane region" description="Helical" evidence="5">
    <location>
        <begin position="6"/>
        <end position="24"/>
    </location>
</feature>
<proteinExistence type="predicted"/>
<evidence type="ECO:0000256" key="3">
    <source>
        <dbReference type="ARBA" id="ARBA00022989"/>
    </source>
</evidence>
<reference evidence="6 7" key="1">
    <citation type="submission" date="2018-06" db="EMBL/GenBank/DDBJ databases">
        <title>Spongiibacterium sp. HME9304 Genome sequencing and assembly.</title>
        <authorList>
            <person name="Kang H."/>
            <person name="Kim H."/>
            <person name="Joh K."/>
        </authorList>
    </citation>
    <scope>NUCLEOTIDE SEQUENCE [LARGE SCALE GENOMIC DNA]</scope>
    <source>
        <strain evidence="6 7">HME9304</strain>
    </source>
</reference>
<evidence type="ECO:0000313" key="6">
    <source>
        <dbReference type="EMBL" id="AWX44676.1"/>
    </source>
</evidence>
<feature type="transmembrane region" description="Helical" evidence="5">
    <location>
        <begin position="74"/>
        <end position="93"/>
    </location>
</feature>
<evidence type="ECO:0000256" key="1">
    <source>
        <dbReference type="ARBA" id="ARBA00004141"/>
    </source>
</evidence>